<evidence type="ECO:0008006" key="4">
    <source>
        <dbReference type="Google" id="ProtNLM"/>
    </source>
</evidence>
<keyword evidence="3" id="KW-1185">Reference proteome</keyword>
<dbReference type="EMBL" id="JBFXLU010000612">
    <property type="protein sequence ID" value="KAL2823852.1"/>
    <property type="molecule type" value="Genomic_DNA"/>
</dbReference>
<protein>
    <recommendedName>
        <fullName evidence="4">Secreted protein</fullName>
    </recommendedName>
</protein>
<reference evidence="2 3" key="1">
    <citation type="submission" date="2024-07" db="EMBL/GenBank/DDBJ databases">
        <title>Section-level genome sequencing and comparative genomics of Aspergillus sections Usti and Cavernicolus.</title>
        <authorList>
            <consortium name="Lawrence Berkeley National Laboratory"/>
            <person name="Nybo J.L."/>
            <person name="Vesth T.C."/>
            <person name="Theobald S."/>
            <person name="Frisvad J.C."/>
            <person name="Larsen T.O."/>
            <person name="Kjaerboelling I."/>
            <person name="Rothschild-Mancinelli K."/>
            <person name="Lyhne E.K."/>
            <person name="Kogle M.E."/>
            <person name="Barry K."/>
            <person name="Clum A."/>
            <person name="Na H."/>
            <person name="Ledsgaard L."/>
            <person name="Lin J."/>
            <person name="Lipzen A."/>
            <person name="Kuo A."/>
            <person name="Riley R."/>
            <person name="Mondo S."/>
            <person name="Labutti K."/>
            <person name="Haridas S."/>
            <person name="Pangalinan J."/>
            <person name="Salamov A.A."/>
            <person name="Simmons B.A."/>
            <person name="Magnuson J.K."/>
            <person name="Chen J."/>
            <person name="Drula E."/>
            <person name="Henrissat B."/>
            <person name="Wiebenga A."/>
            <person name="Lubbers R.J."/>
            <person name="Gomes A.C."/>
            <person name="Makela M.R."/>
            <person name="Stajich J."/>
            <person name="Grigoriev I.V."/>
            <person name="Mortensen U.H."/>
            <person name="De Vries R.P."/>
            <person name="Baker S.E."/>
            <person name="Andersen M.R."/>
        </authorList>
    </citation>
    <scope>NUCLEOTIDE SEQUENCE [LARGE SCALE GENOMIC DNA]</scope>
    <source>
        <strain evidence="2 3">CBS 123904</strain>
    </source>
</reference>
<dbReference type="Proteomes" id="UP001610446">
    <property type="component" value="Unassembled WGS sequence"/>
</dbReference>
<keyword evidence="1" id="KW-0732">Signal</keyword>
<organism evidence="2 3">
    <name type="scientific">Aspergillus pseudoustus</name>
    <dbReference type="NCBI Taxonomy" id="1810923"/>
    <lineage>
        <taxon>Eukaryota</taxon>
        <taxon>Fungi</taxon>
        <taxon>Dikarya</taxon>
        <taxon>Ascomycota</taxon>
        <taxon>Pezizomycotina</taxon>
        <taxon>Eurotiomycetes</taxon>
        <taxon>Eurotiomycetidae</taxon>
        <taxon>Eurotiales</taxon>
        <taxon>Aspergillaceae</taxon>
        <taxon>Aspergillus</taxon>
        <taxon>Aspergillus subgen. Nidulantes</taxon>
    </lineage>
</organism>
<sequence length="134" mass="14742">MVWCGLQLVFLWESTVSGVFLPLLDPHSLSLSLPLQIPAWKIRCRSQTAICKLQECMSLSVSGLFFGRFSCSTCFTKLLSTILRYSGPRIRALSVSWPPGTFGRGRASCRRQAGVQTSCIKFCISVMQESGGDG</sequence>
<feature type="signal peptide" evidence="1">
    <location>
        <begin position="1"/>
        <end position="18"/>
    </location>
</feature>
<evidence type="ECO:0000313" key="2">
    <source>
        <dbReference type="EMBL" id="KAL2823852.1"/>
    </source>
</evidence>
<gene>
    <name evidence="2" type="ORF">BJY01DRAFT_230608</name>
</gene>
<evidence type="ECO:0000313" key="3">
    <source>
        <dbReference type="Proteomes" id="UP001610446"/>
    </source>
</evidence>
<evidence type="ECO:0000256" key="1">
    <source>
        <dbReference type="SAM" id="SignalP"/>
    </source>
</evidence>
<feature type="chain" id="PRO_5046028155" description="Secreted protein" evidence="1">
    <location>
        <begin position="19"/>
        <end position="134"/>
    </location>
</feature>
<accession>A0ABR4I7X7</accession>
<proteinExistence type="predicted"/>
<comment type="caution">
    <text evidence="2">The sequence shown here is derived from an EMBL/GenBank/DDBJ whole genome shotgun (WGS) entry which is preliminary data.</text>
</comment>
<name>A0ABR4I7X7_9EURO</name>